<feature type="domain" description="TonB-dependent receptor-like beta-barrel" evidence="13">
    <location>
        <begin position="312"/>
        <end position="798"/>
    </location>
</feature>
<keyword evidence="3 9" id="KW-1134">Transmembrane beta strand</keyword>
<feature type="short sequence motif" description="TonB box" evidence="10">
    <location>
        <begin position="36"/>
        <end position="42"/>
    </location>
</feature>
<keyword evidence="16" id="KW-1185">Reference proteome</keyword>
<dbReference type="CDD" id="cd01347">
    <property type="entry name" value="ligand_gated_channel"/>
    <property type="match status" value="1"/>
</dbReference>
<dbReference type="Pfam" id="PF07715">
    <property type="entry name" value="Plug"/>
    <property type="match status" value="1"/>
</dbReference>
<evidence type="ECO:0000259" key="14">
    <source>
        <dbReference type="Pfam" id="PF07715"/>
    </source>
</evidence>
<keyword evidence="4 9" id="KW-0812">Transmembrane</keyword>
<dbReference type="InterPro" id="IPR037066">
    <property type="entry name" value="Plug_dom_sf"/>
</dbReference>
<evidence type="ECO:0000256" key="9">
    <source>
        <dbReference type="PROSITE-ProRule" id="PRU01360"/>
    </source>
</evidence>
<evidence type="ECO:0000313" key="16">
    <source>
        <dbReference type="Proteomes" id="UP001236258"/>
    </source>
</evidence>
<feature type="chain" id="PRO_5046784383" evidence="12">
    <location>
        <begin position="25"/>
        <end position="839"/>
    </location>
</feature>
<organism evidence="15 16">
    <name type="scientific">Alkalimonas delamerensis</name>
    <dbReference type="NCBI Taxonomy" id="265981"/>
    <lineage>
        <taxon>Bacteria</taxon>
        <taxon>Pseudomonadati</taxon>
        <taxon>Pseudomonadota</taxon>
        <taxon>Gammaproteobacteria</taxon>
        <taxon>Alkalimonas</taxon>
    </lineage>
</organism>
<evidence type="ECO:0000256" key="3">
    <source>
        <dbReference type="ARBA" id="ARBA00022452"/>
    </source>
</evidence>
<evidence type="ECO:0000256" key="8">
    <source>
        <dbReference type="ARBA" id="ARBA00023237"/>
    </source>
</evidence>
<comment type="caution">
    <text evidence="15">The sequence shown here is derived from an EMBL/GenBank/DDBJ whole genome shotgun (WGS) entry which is preliminary data.</text>
</comment>
<evidence type="ECO:0000256" key="2">
    <source>
        <dbReference type="ARBA" id="ARBA00022448"/>
    </source>
</evidence>
<dbReference type="PROSITE" id="PS00430">
    <property type="entry name" value="TONB_DEPENDENT_REC_1"/>
    <property type="match status" value="1"/>
</dbReference>
<feature type="domain" description="TonB-dependent receptor plug" evidence="14">
    <location>
        <begin position="49"/>
        <end position="170"/>
    </location>
</feature>
<feature type="signal peptide" evidence="12">
    <location>
        <begin position="1"/>
        <end position="24"/>
    </location>
</feature>
<protein>
    <submittedName>
        <fullName evidence="15">TonB-dependent receptor</fullName>
    </submittedName>
</protein>
<evidence type="ECO:0000259" key="13">
    <source>
        <dbReference type="Pfam" id="PF00593"/>
    </source>
</evidence>
<proteinExistence type="inferred from homology"/>
<keyword evidence="6 10" id="KW-0798">TonB box</keyword>
<dbReference type="InterPro" id="IPR010916">
    <property type="entry name" value="TonB_box_CS"/>
</dbReference>
<dbReference type="Gene3D" id="2.170.130.10">
    <property type="entry name" value="TonB-dependent receptor, plug domain"/>
    <property type="match status" value="1"/>
</dbReference>
<dbReference type="InterPro" id="IPR039426">
    <property type="entry name" value="TonB-dep_rcpt-like"/>
</dbReference>
<evidence type="ECO:0000313" key="15">
    <source>
        <dbReference type="EMBL" id="MDP4530251.1"/>
    </source>
</evidence>
<dbReference type="InterPro" id="IPR012910">
    <property type="entry name" value="Plug_dom"/>
</dbReference>
<dbReference type="Gene3D" id="2.40.170.20">
    <property type="entry name" value="TonB-dependent receptor, beta-barrel domain"/>
    <property type="match status" value="1"/>
</dbReference>
<dbReference type="PANTHER" id="PTHR47234">
    <property type="match status" value="1"/>
</dbReference>
<dbReference type="SUPFAM" id="SSF56935">
    <property type="entry name" value="Porins"/>
    <property type="match status" value="1"/>
</dbReference>
<evidence type="ECO:0000256" key="4">
    <source>
        <dbReference type="ARBA" id="ARBA00022692"/>
    </source>
</evidence>
<evidence type="ECO:0000256" key="6">
    <source>
        <dbReference type="ARBA" id="ARBA00023077"/>
    </source>
</evidence>
<comment type="similarity">
    <text evidence="9 11">Belongs to the TonB-dependent receptor family.</text>
</comment>
<evidence type="ECO:0000256" key="1">
    <source>
        <dbReference type="ARBA" id="ARBA00004571"/>
    </source>
</evidence>
<dbReference type="PANTHER" id="PTHR47234:SF3">
    <property type="entry name" value="SECRETIN_TONB SHORT N-TERMINAL DOMAIN-CONTAINING PROTEIN"/>
    <property type="match status" value="1"/>
</dbReference>
<keyword evidence="15" id="KW-0675">Receptor</keyword>
<evidence type="ECO:0000256" key="7">
    <source>
        <dbReference type="ARBA" id="ARBA00023136"/>
    </source>
</evidence>
<dbReference type="InterPro" id="IPR036942">
    <property type="entry name" value="Beta-barrel_TonB_sf"/>
</dbReference>
<dbReference type="Pfam" id="PF00593">
    <property type="entry name" value="TonB_dep_Rec_b-barrel"/>
    <property type="match status" value="1"/>
</dbReference>
<keyword evidence="5 12" id="KW-0732">Signal</keyword>
<reference evidence="15 16" key="1">
    <citation type="submission" date="2023-08" db="EMBL/GenBank/DDBJ databases">
        <authorList>
            <person name="Joshi A."/>
            <person name="Thite S."/>
        </authorList>
    </citation>
    <scope>NUCLEOTIDE SEQUENCE [LARGE SCALE GENOMIC DNA]</scope>
    <source>
        <strain evidence="15 16">1E1</strain>
    </source>
</reference>
<accession>A0ABT9GTE7</accession>
<evidence type="ECO:0000256" key="5">
    <source>
        <dbReference type="ARBA" id="ARBA00022729"/>
    </source>
</evidence>
<keyword evidence="8 9" id="KW-0998">Cell outer membrane</keyword>
<keyword evidence="2 9" id="KW-0813">Transport</keyword>
<evidence type="ECO:0000256" key="10">
    <source>
        <dbReference type="PROSITE-ProRule" id="PRU10143"/>
    </source>
</evidence>
<name>A0ABT9GTE7_9GAMM</name>
<gene>
    <name evidence="15" type="ORF">Q3O59_14570</name>
</gene>
<evidence type="ECO:0000256" key="11">
    <source>
        <dbReference type="RuleBase" id="RU003357"/>
    </source>
</evidence>
<comment type="subcellular location">
    <subcellularLocation>
        <location evidence="1 9">Cell outer membrane</location>
        <topology evidence="1 9">Multi-pass membrane protein</topology>
    </subcellularLocation>
</comment>
<dbReference type="RefSeq" id="WP_305946282.1">
    <property type="nucleotide sequence ID" value="NZ_JAUZVY010000007.1"/>
</dbReference>
<sequence>MRYFQLTPLALAITSLLAAPAVFADNDDANAENVETIVVTGTRVAGRTISDTAVPVDLVRSDVLERSGTTELNQALSVALPSFNFPRPGLADGTDTIRPATLRGLSPDQSLVLVNSKRRHAAALVNVNGTVGRGASAVDLNTIPMSAISAIEVLRDGASAQYGSDAIAGVMNVRLREASDGGSVTAGYSFRDTSYTTPTTDPTNPPVAGQTVPDATWGIADGRIKRSRTDGKTFTLAGWKGLELGDNGFLTLSAEFKDQDRTERGGWDYRRQYPRLEDGSLDPRELTFDRFNAWYGEPELQQWTLFANAGITTDNGKLYGWASYQNRQATSAGFYRPASDARNVIEIYPDGFLPLISPDVDDFSAAFGYEWDWGEWQLDSSLVYGSNKMAFTIENTLNRSLGPASKTEFDAGGYKYNQWVYNLSGVKAIDVDGLASALNLAVGIEARREAYSIFAGEPDSYRNGGVLLPSGLPTASGSQVFPGFRPANEVSESRTAVGAYLDLEANITDDWLASAAIRAERYSDFGSNLSGKFATRYDFSDAFALRGSVQNGFRAPSLQQQNFTATSTNFINGIPFDITTFPVSDPVAIALGARELDAEKSINFSLGAVMRFDAVTITVDAYRIDIDDRIVLSENLTQANVREYLESQGFLGIGGGRFFINGVDTETQGVDVVINWSTMTDSIGNFDFTLVGNYNNTKVTRIPETAELAALDPAPTLFGRVNVLTFEKGNPKDKLGAIINWSHDRFGATLKATRYGEVLAPNANPANDFTLGAKVLVDLEGRYQLTDSMRVAFGADNLFDTYPDAFPIHLNTTGATSFSNYSPFGRSGRMVYARISYDF</sequence>
<dbReference type="EMBL" id="JAUZVY010000007">
    <property type="protein sequence ID" value="MDP4530251.1"/>
    <property type="molecule type" value="Genomic_DNA"/>
</dbReference>
<keyword evidence="7 9" id="KW-0472">Membrane</keyword>
<evidence type="ECO:0000256" key="12">
    <source>
        <dbReference type="SAM" id="SignalP"/>
    </source>
</evidence>
<dbReference type="PROSITE" id="PS52016">
    <property type="entry name" value="TONB_DEPENDENT_REC_3"/>
    <property type="match status" value="1"/>
</dbReference>
<dbReference type="InterPro" id="IPR000531">
    <property type="entry name" value="Beta-barrel_TonB"/>
</dbReference>
<dbReference type="Proteomes" id="UP001236258">
    <property type="component" value="Unassembled WGS sequence"/>
</dbReference>